<reference evidence="3" key="1">
    <citation type="submission" date="2019-02" db="EMBL/GenBank/DDBJ databases">
        <authorList>
            <person name="Gruber-Vodicka R. H."/>
            <person name="Seah K. B. B."/>
        </authorList>
    </citation>
    <scope>NUCLEOTIDE SEQUENCE</scope>
    <source>
        <strain evidence="3">BECK_S127</strain>
        <strain evidence="2">BECK_S1320</strain>
        <strain evidence="1">BECK_S1321</strain>
    </source>
</reference>
<gene>
    <name evidence="3" type="ORF">BECKSD772D_GA0070982_102323</name>
    <name evidence="2" type="ORF">BECKSD772E_GA0070983_10293</name>
    <name evidence="1" type="ORF">BECKSD772F_GA0070984_101420</name>
</gene>
<protein>
    <submittedName>
        <fullName evidence="3">Uncharacterized protein</fullName>
    </submittedName>
</protein>
<sequence length="83" mass="9612">MSQKIKISYVPKGIRNREILKTVAWIALNSMCFNSHGSTSTLRVKTERRNSSARWISQGFYFPDTRTSRIKNGLFSVESDFHQ</sequence>
<name>A0A451BKI0_9GAMM</name>
<dbReference type="EMBL" id="CAADFR010000014">
    <property type="protein sequence ID" value="VFK37354.1"/>
    <property type="molecule type" value="Genomic_DNA"/>
</dbReference>
<evidence type="ECO:0000313" key="2">
    <source>
        <dbReference type="EMBL" id="VFK43742.1"/>
    </source>
</evidence>
<dbReference type="AlphaFoldDB" id="A0A451BKI0"/>
<accession>A0A451BKI0</accession>
<evidence type="ECO:0000313" key="3">
    <source>
        <dbReference type="EMBL" id="VFK78738.1"/>
    </source>
</evidence>
<evidence type="ECO:0000313" key="1">
    <source>
        <dbReference type="EMBL" id="VFK37354.1"/>
    </source>
</evidence>
<organism evidence="3">
    <name type="scientific">Candidatus Kentrum sp. SD</name>
    <dbReference type="NCBI Taxonomy" id="2126332"/>
    <lineage>
        <taxon>Bacteria</taxon>
        <taxon>Pseudomonadati</taxon>
        <taxon>Pseudomonadota</taxon>
        <taxon>Gammaproteobacteria</taxon>
        <taxon>Candidatus Kentrum</taxon>
    </lineage>
</organism>
<proteinExistence type="predicted"/>
<dbReference type="EMBL" id="CAADHB010000023">
    <property type="protein sequence ID" value="VFK78738.1"/>
    <property type="molecule type" value="Genomic_DNA"/>
</dbReference>
<dbReference type="EMBL" id="CAADFU010000029">
    <property type="protein sequence ID" value="VFK43742.1"/>
    <property type="molecule type" value="Genomic_DNA"/>
</dbReference>